<proteinExistence type="predicted"/>
<evidence type="ECO:0000313" key="1">
    <source>
        <dbReference type="EnsemblMetazoa" id="CLYHEMP010376.1"/>
    </source>
</evidence>
<name>A0A7M5V2V7_9CNID</name>
<organism evidence="1 2">
    <name type="scientific">Clytia hemisphaerica</name>
    <dbReference type="NCBI Taxonomy" id="252671"/>
    <lineage>
        <taxon>Eukaryota</taxon>
        <taxon>Metazoa</taxon>
        <taxon>Cnidaria</taxon>
        <taxon>Hydrozoa</taxon>
        <taxon>Hydroidolina</taxon>
        <taxon>Leptothecata</taxon>
        <taxon>Obeliida</taxon>
        <taxon>Clytiidae</taxon>
        <taxon>Clytia</taxon>
    </lineage>
</organism>
<evidence type="ECO:0000313" key="2">
    <source>
        <dbReference type="Proteomes" id="UP000594262"/>
    </source>
</evidence>
<sequence>MALSNRPQPMTLPGSQQNSFIFGTSPLALSPEIALTGATNNNLTNTLSGLTVDQQQSLLQALQAAERVTSQEITETEEEEETDPKPSYDELLNFYLNWKDIVPYCRCKQDLVYGLDDYRDRDSPNYPAAHTIYKRVANEALRTFELLEGMANYGNQFERVKATEWVIETLKVSTEDQATRKFFNQRISSLLSTKKHSNKKKKEADTLGISVYKHRQTRMRSNKRQRNEFSERELNIIGEAEELLQNEEEYQLRSTYPPKIENGQLVAIAWNKRLTFGRVLDDVAEGENKHVDVSDIKMKKGGILVLGGRKNIYTATSTFIISIVQVDQQNRIIDFEQHESHYKRLS</sequence>
<accession>A0A7M5V2V7</accession>
<dbReference type="AlphaFoldDB" id="A0A7M5V2V7"/>
<reference evidence="1" key="1">
    <citation type="submission" date="2021-01" db="UniProtKB">
        <authorList>
            <consortium name="EnsemblMetazoa"/>
        </authorList>
    </citation>
    <scope>IDENTIFICATION</scope>
</reference>
<keyword evidence="2" id="KW-1185">Reference proteome</keyword>
<protein>
    <submittedName>
        <fullName evidence="1">Uncharacterized protein</fullName>
    </submittedName>
</protein>
<dbReference type="Proteomes" id="UP000594262">
    <property type="component" value="Unplaced"/>
</dbReference>
<dbReference type="EnsemblMetazoa" id="CLYHEMT010376.1">
    <property type="protein sequence ID" value="CLYHEMP010376.1"/>
    <property type="gene ID" value="CLYHEMG010376"/>
</dbReference>